<organism evidence="2 3">
    <name type="scientific">Amanita muscaria (strain Koide BX008)</name>
    <dbReference type="NCBI Taxonomy" id="946122"/>
    <lineage>
        <taxon>Eukaryota</taxon>
        <taxon>Fungi</taxon>
        <taxon>Dikarya</taxon>
        <taxon>Basidiomycota</taxon>
        <taxon>Agaricomycotina</taxon>
        <taxon>Agaricomycetes</taxon>
        <taxon>Agaricomycetidae</taxon>
        <taxon>Agaricales</taxon>
        <taxon>Pluteineae</taxon>
        <taxon>Amanitaceae</taxon>
        <taxon>Amanita</taxon>
    </lineage>
</organism>
<proteinExistence type="predicted"/>
<evidence type="ECO:0000313" key="2">
    <source>
        <dbReference type="EMBL" id="KIL60400.1"/>
    </source>
</evidence>
<dbReference type="HOGENOM" id="CLU_505219_0_0_1"/>
<feature type="region of interest" description="Disordered" evidence="1">
    <location>
        <begin position="383"/>
        <end position="407"/>
    </location>
</feature>
<dbReference type="InParanoid" id="A0A0C2SBZ8"/>
<evidence type="ECO:0000313" key="3">
    <source>
        <dbReference type="Proteomes" id="UP000054549"/>
    </source>
</evidence>
<accession>A0A0C2SBZ8</accession>
<dbReference type="EMBL" id="KN818299">
    <property type="protein sequence ID" value="KIL60400.1"/>
    <property type="molecule type" value="Genomic_DNA"/>
</dbReference>
<dbReference type="Proteomes" id="UP000054549">
    <property type="component" value="Unassembled WGS sequence"/>
</dbReference>
<name>A0A0C2SBZ8_AMAMK</name>
<feature type="compositionally biased region" description="Low complexity" evidence="1">
    <location>
        <begin position="39"/>
        <end position="50"/>
    </location>
</feature>
<feature type="region of interest" description="Disordered" evidence="1">
    <location>
        <begin position="1"/>
        <end position="50"/>
    </location>
</feature>
<sequence>MSAQQSDSFYHRQGPHGRPAYLNTRPKPLATYANTCPDSSYTTTTSPTTSYKSYQASNVNYSGSNHHEMQQQQLNAYGYDNSDNEMILIGSATHEKLMTSANSAYMQVHKERNNYACVNVMRKKGIIRRDLFRSEIEALKQQLASNSGQITTTTQKNKTEMRQEVLQMAFPIAFNDNLIEELHEHTDYPNVIYWNKNTFNINDLPDDGDAFAKKYRFMEDEDGNHISQRRLDDIRAHLLDAFKVIKREMPSLIVEGWRNVDKELSTTCFTDLQRNFFEFTFCEKDWKANAFLTAWYPTITRVRPRRGVKGKEVDVKREVDIDMTEPASVPIKRAAIPPNPTPGPSKKMKTVDNPVARDVPVAWVLSSLFKYADYLTPQHTGYANGRKSTVSALKPKPKPKTNLTKGPLMSSAVANTAPQALSPLLQDVSSPLPNEMQVPAAAQTIQAPSLAHATQSPTPALDLWTTVIPSLGVASSQALPNVTQAPIPALDAPIVSNQLLSISQATPPLPNAPQATPSPPNSFTLSAPRRFKQRLCFLT</sequence>
<feature type="region of interest" description="Disordered" evidence="1">
    <location>
        <begin position="332"/>
        <end position="351"/>
    </location>
</feature>
<keyword evidence="3" id="KW-1185">Reference proteome</keyword>
<feature type="region of interest" description="Disordered" evidence="1">
    <location>
        <begin position="505"/>
        <end position="526"/>
    </location>
</feature>
<evidence type="ECO:0000256" key="1">
    <source>
        <dbReference type="SAM" id="MobiDB-lite"/>
    </source>
</evidence>
<protein>
    <submittedName>
        <fullName evidence="2">Uncharacterized protein</fullName>
    </submittedName>
</protein>
<reference evidence="2 3" key="1">
    <citation type="submission" date="2014-04" db="EMBL/GenBank/DDBJ databases">
        <title>Evolutionary Origins and Diversification of the Mycorrhizal Mutualists.</title>
        <authorList>
            <consortium name="DOE Joint Genome Institute"/>
            <consortium name="Mycorrhizal Genomics Consortium"/>
            <person name="Kohler A."/>
            <person name="Kuo A."/>
            <person name="Nagy L.G."/>
            <person name="Floudas D."/>
            <person name="Copeland A."/>
            <person name="Barry K.W."/>
            <person name="Cichocki N."/>
            <person name="Veneault-Fourrey C."/>
            <person name="LaButti K."/>
            <person name="Lindquist E.A."/>
            <person name="Lipzen A."/>
            <person name="Lundell T."/>
            <person name="Morin E."/>
            <person name="Murat C."/>
            <person name="Riley R."/>
            <person name="Ohm R."/>
            <person name="Sun H."/>
            <person name="Tunlid A."/>
            <person name="Henrissat B."/>
            <person name="Grigoriev I.V."/>
            <person name="Hibbett D.S."/>
            <person name="Martin F."/>
        </authorList>
    </citation>
    <scope>NUCLEOTIDE SEQUENCE [LARGE SCALE GENOMIC DNA]</scope>
    <source>
        <strain evidence="2 3">Koide BX008</strain>
    </source>
</reference>
<dbReference type="AlphaFoldDB" id="A0A0C2SBZ8"/>
<gene>
    <name evidence="2" type="ORF">M378DRAFT_180442</name>
</gene>
<feature type="compositionally biased region" description="Pro residues" evidence="1">
    <location>
        <begin position="507"/>
        <end position="520"/>
    </location>
</feature>